<dbReference type="PROSITE" id="PS51450">
    <property type="entry name" value="LRR"/>
    <property type="match status" value="1"/>
</dbReference>
<dbReference type="Proteomes" id="UP000029121">
    <property type="component" value="Unassembled WGS sequence"/>
</dbReference>
<dbReference type="Pfam" id="PF24758">
    <property type="entry name" value="LRR_At5g56370"/>
    <property type="match status" value="1"/>
</dbReference>
<accession>R0H5W9</accession>
<dbReference type="InterPro" id="IPR001810">
    <property type="entry name" value="F-box_dom"/>
</dbReference>
<dbReference type="InterPro" id="IPR036047">
    <property type="entry name" value="F-box-like_dom_sf"/>
</dbReference>
<protein>
    <recommendedName>
        <fullName evidence="1">FBD domain-containing protein</fullName>
    </recommendedName>
</protein>
<dbReference type="eggNOG" id="ENOG502SVU0">
    <property type="taxonomic scope" value="Eukaryota"/>
</dbReference>
<organism evidence="2 3">
    <name type="scientific">Capsella rubella</name>
    <dbReference type="NCBI Taxonomy" id="81985"/>
    <lineage>
        <taxon>Eukaryota</taxon>
        <taxon>Viridiplantae</taxon>
        <taxon>Streptophyta</taxon>
        <taxon>Embryophyta</taxon>
        <taxon>Tracheophyta</taxon>
        <taxon>Spermatophyta</taxon>
        <taxon>Magnoliopsida</taxon>
        <taxon>eudicotyledons</taxon>
        <taxon>Gunneridae</taxon>
        <taxon>Pentapetalae</taxon>
        <taxon>rosids</taxon>
        <taxon>malvids</taxon>
        <taxon>Brassicales</taxon>
        <taxon>Brassicaceae</taxon>
        <taxon>Camelineae</taxon>
        <taxon>Capsella</taxon>
    </lineage>
</organism>
<dbReference type="PANTHER" id="PTHR31900">
    <property type="entry name" value="F-BOX/RNI SUPERFAMILY PROTEIN-RELATED"/>
    <property type="match status" value="1"/>
</dbReference>
<dbReference type="InterPro" id="IPR006566">
    <property type="entry name" value="FBD"/>
</dbReference>
<dbReference type="STRING" id="81985.R0H5W9"/>
<dbReference type="EMBL" id="KB870811">
    <property type="protein sequence ID" value="EOA18933.1"/>
    <property type="molecule type" value="Genomic_DNA"/>
</dbReference>
<dbReference type="Pfam" id="PF08387">
    <property type="entry name" value="FBD"/>
    <property type="match status" value="1"/>
</dbReference>
<dbReference type="SUPFAM" id="SSF81383">
    <property type="entry name" value="F-box domain"/>
    <property type="match status" value="1"/>
</dbReference>
<dbReference type="SUPFAM" id="SSF52047">
    <property type="entry name" value="RNI-like"/>
    <property type="match status" value="1"/>
</dbReference>
<gene>
    <name evidence="2" type="ORF">CARUB_v10007564mg</name>
</gene>
<dbReference type="InterPro" id="IPR032675">
    <property type="entry name" value="LRR_dom_sf"/>
</dbReference>
<proteinExistence type="predicted"/>
<reference evidence="3" key="1">
    <citation type="journal article" date="2013" name="Nat. Genet.">
        <title>The Capsella rubella genome and the genomic consequences of rapid mating system evolution.</title>
        <authorList>
            <person name="Slotte T."/>
            <person name="Hazzouri K.M."/>
            <person name="Agren J.A."/>
            <person name="Koenig D."/>
            <person name="Maumus F."/>
            <person name="Guo Y.L."/>
            <person name="Steige K."/>
            <person name="Platts A.E."/>
            <person name="Escobar J.S."/>
            <person name="Newman L.K."/>
            <person name="Wang W."/>
            <person name="Mandakova T."/>
            <person name="Vello E."/>
            <person name="Smith L.M."/>
            <person name="Henz S.R."/>
            <person name="Steffen J."/>
            <person name="Takuno S."/>
            <person name="Brandvain Y."/>
            <person name="Coop G."/>
            <person name="Andolfatto P."/>
            <person name="Hu T.T."/>
            <person name="Blanchette M."/>
            <person name="Clark R.M."/>
            <person name="Quesneville H."/>
            <person name="Nordborg M."/>
            <person name="Gaut B.S."/>
            <person name="Lysak M.A."/>
            <person name="Jenkins J."/>
            <person name="Grimwood J."/>
            <person name="Chapman J."/>
            <person name="Prochnik S."/>
            <person name="Shu S."/>
            <person name="Rokhsar D."/>
            <person name="Schmutz J."/>
            <person name="Weigel D."/>
            <person name="Wright S.I."/>
        </authorList>
    </citation>
    <scope>NUCLEOTIDE SEQUENCE [LARGE SCALE GENOMIC DNA]</scope>
    <source>
        <strain evidence="3">cv. Monte Gargano</strain>
    </source>
</reference>
<dbReference type="InterPro" id="IPR001611">
    <property type="entry name" value="Leu-rich_rpt"/>
</dbReference>
<dbReference type="CDD" id="cd22160">
    <property type="entry name" value="F-box_AtFBL13-like"/>
    <property type="match status" value="1"/>
</dbReference>
<dbReference type="InterPro" id="IPR050232">
    <property type="entry name" value="FBL13/AtMIF1-like"/>
</dbReference>
<evidence type="ECO:0000313" key="3">
    <source>
        <dbReference type="Proteomes" id="UP000029121"/>
    </source>
</evidence>
<name>R0H5W9_9BRAS</name>
<dbReference type="AlphaFoldDB" id="R0H5W9"/>
<evidence type="ECO:0000259" key="1">
    <source>
        <dbReference type="SMART" id="SM00579"/>
    </source>
</evidence>
<dbReference type="Gene3D" id="3.80.10.10">
    <property type="entry name" value="Ribonuclease Inhibitor"/>
    <property type="match status" value="1"/>
</dbReference>
<evidence type="ECO:0000313" key="2">
    <source>
        <dbReference type="EMBL" id="EOA18933.1"/>
    </source>
</evidence>
<dbReference type="SMART" id="SM00579">
    <property type="entry name" value="FBD"/>
    <property type="match status" value="1"/>
</dbReference>
<dbReference type="InterPro" id="IPR053781">
    <property type="entry name" value="F-box_AtFBL13-like"/>
</dbReference>
<feature type="domain" description="FBD" evidence="1">
    <location>
        <begin position="353"/>
        <end position="424"/>
    </location>
</feature>
<dbReference type="Pfam" id="PF00646">
    <property type="entry name" value="F-box"/>
    <property type="match status" value="1"/>
</dbReference>
<sequence length="424" mass="48949">MPEAKIEETVCEDRISALPEDLLVTILLLVPIRDAVATMLLSKRWRFIWMMLPRLDYKESSDNDNDPSKKSIWWFFDKSMELHKAPILEVLLIKLGPGCPSDADVGKWLTKAVDRQVGVLKFELCWSTGPTRLPKSLYTCETLKELTLSHNILVDFPSFACLPSLSTLELFYVVYKDEASLFRFLSSCPVLDLLDVKRNTKHHDNVNKFSVKVPSLQFFWYENCDYTSLPDTARCLTIDTPALIDFIIADYSRDSWSFENIPCLEKAFFDVRSFPDIDKSKTSISGLVRCSTINFSRLIKLTIYPHNSDWLEPLLPLLENAPNLKDLLVTYECTVWPRDRIPLSWNQPCSVPRCMLSHLEIFEYRKYGAREEEEEFLTYIFANSKCLKTVTISVKPSSVLGKKELIIEELRNIPRVSTSQLLLF</sequence>
<dbReference type="InterPro" id="IPR055411">
    <property type="entry name" value="LRR_FXL15/At3g58940/PEG3-like"/>
</dbReference>
<dbReference type="PANTHER" id="PTHR31900:SF34">
    <property type="entry name" value="EMB|CAB62440.1-RELATED"/>
    <property type="match status" value="1"/>
</dbReference>
<keyword evidence="3" id="KW-1185">Reference proteome</keyword>